<evidence type="ECO:0000313" key="2">
    <source>
        <dbReference type="Proteomes" id="UP000279422"/>
    </source>
</evidence>
<accession>A0A497E4N3</accession>
<dbReference type="Proteomes" id="UP000279422">
    <property type="component" value="Unassembled WGS sequence"/>
</dbReference>
<proteinExistence type="predicted"/>
<organism evidence="1 2">
    <name type="scientific">Aerophobetes bacterium</name>
    <dbReference type="NCBI Taxonomy" id="2030807"/>
    <lineage>
        <taxon>Bacteria</taxon>
        <taxon>Candidatus Aerophobota</taxon>
    </lineage>
</organism>
<name>A0A497E4N3_UNCAE</name>
<dbReference type="InterPro" id="IPR007553">
    <property type="entry name" value="2-thiour_desulf"/>
</dbReference>
<gene>
    <name evidence="1" type="ORF">DRJ00_03745</name>
</gene>
<dbReference type="EMBL" id="QMPZ01000037">
    <property type="protein sequence ID" value="RLE09614.1"/>
    <property type="molecule type" value="Genomic_DNA"/>
</dbReference>
<evidence type="ECO:0000313" key="1">
    <source>
        <dbReference type="EMBL" id="RLE09614.1"/>
    </source>
</evidence>
<sequence>MRLVSACLLGIRCSWDGTDKYKNEKVIALLKKEVLIPICPEQLGGLGTPRIRQEIQNGTGEEVLDGKTRVKNEAGEDVTRQFIRGAKEALRIARQYNIREFIGKSRSPSCGCGLIYDGSFTGKLIKGDGVTVALFKRNGIKVISEEEVSDEPPRKG</sequence>
<reference evidence="1 2" key="1">
    <citation type="submission" date="2018-06" db="EMBL/GenBank/DDBJ databases">
        <title>Extensive metabolic versatility and redundancy in microbially diverse, dynamic hydrothermal sediments.</title>
        <authorList>
            <person name="Dombrowski N."/>
            <person name="Teske A."/>
            <person name="Baker B.J."/>
        </authorList>
    </citation>
    <scope>NUCLEOTIDE SEQUENCE [LARGE SCALE GENOMIC DNA]</scope>
    <source>
        <strain evidence="1">B47_G16</strain>
    </source>
</reference>
<comment type="caution">
    <text evidence="1">The sequence shown here is derived from an EMBL/GenBank/DDBJ whole genome shotgun (WGS) entry which is preliminary data.</text>
</comment>
<dbReference type="PANTHER" id="PTHR30087:SF1">
    <property type="entry name" value="HYPOTHETICAL CYTOSOLIC PROTEIN"/>
    <property type="match status" value="1"/>
</dbReference>
<dbReference type="Pfam" id="PF04463">
    <property type="entry name" value="2-thiour_desulf"/>
    <property type="match status" value="1"/>
</dbReference>
<dbReference type="PANTHER" id="PTHR30087">
    <property type="entry name" value="INNER MEMBRANE PROTEIN"/>
    <property type="match status" value="1"/>
</dbReference>
<dbReference type="AlphaFoldDB" id="A0A497E4N3"/>
<protein>
    <submittedName>
        <fullName evidence="1">DUF523 domain-containing protein</fullName>
    </submittedName>
</protein>